<feature type="transmembrane region" description="Helical" evidence="6">
    <location>
        <begin position="471"/>
        <end position="493"/>
    </location>
</feature>
<evidence type="ECO:0000313" key="8">
    <source>
        <dbReference type="Proteomes" id="UP000664521"/>
    </source>
</evidence>
<proteinExistence type="predicted"/>
<feature type="transmembrane region" description="Helical" evidence="6">
    <location>
        <begin position="244"/>
        <end position="265"/>
    </location>
</feature>
<dbReference type="PANTHER" id="PTHR45649:SF1">
    <property type="entry name" value="TRANSPORTER, PUTATIVE (EUROFUNG)-RELATED"/>
    <property type="match status" value="1"/>
</dbReference>
<feature type="transmembrane region" description="Helical" evidence="6">
    <location>
        <begin position="335"/>
        <end position="355"/>
    </location>
</feature>
<feature type="transmembrane region" description="Helical" evidence="6">
    <location>
        <begin position="132"/>
        <end position="155"/>
    </location>
</feature>
<reference evidence="7" key="1">
    <citation type="submission" date="2021-03" db="EMBL/GenBank/DDBJ databases">
        <authorList>
            <person name="Tagirdzhanova G."/>
        </authorList>
    </citation>
    <scope>NUCLEOTIDE SEQUENCE</scope>
</reference>
<evidence type="ECO:0000256" key="2">
    <source>
        <dbReference type="ARBA" id="ARBA00022448"/>
    </source>
</evidence>
<feature type="transmembrane region" description="Helical" evidence="6">
    <location>
        <begin position="51"/>
        <end position="74"/>
    </location>
</feature>
<dbReference type="GO" id="GO:0016020">
    <property type="term" value="C:membrane"/>
    <property type="evidence" value="ECO:0007669"/>
    <property type="project" value="UniProtKB-SubCell"/>
</dbReference>
<dbReference type="NCBIfam" id="TIGR01167">
    <property type="entry name" value="LPXTG_anchor"/>
    <property type="match status" value="1"/>
</dbReference>
<name>A0A8H3IP31_9LECA</name>
<evidence type="ECO:0000256" key="3">
    <source>
        <dbReference type="ARBA" id="ARBA00022692"/>
    </source>
</evidence>
<evidence type="ECO:0000256" key="4">
    <source>
        <dbReference type="ARBA" id="ARBA00022989"/>
    </source>
</evidence>
<feature type="transmembrane region" description="Helical" evidence="6">
    <location>
        <begin position="286"/>
        <end position="308"/>
    </location>
</feature>
<feature type="transmembrane region" description="Helical" evidence="6">
    <location>
        <begin position="205"/>
        <end position="224"/>
    </location>
</feature>
<keyword evidence="3 6" id="KW-0812">Transmembrane</keyword>
<dbReference type="OrthoDB" id="3257095at2759"/>
<dbReference type="InterPro" id="IPR002293">
    <property type="entry name" value="AA/rel_permease1"/>
</dbReference>
<dbReference type="Gene3D" id="1.20.1740.10">
    <property type="entry name" value="Amino acid/polyamine transporter I"/>
    <property type="match status" value="1"/>
</dbReference>
<keyword evidence="5 6" id="KW-0472">Membrane</keyword>
<keyword evidence="2" id="KW-0813">Transport</keyword>
<dbReference type="Proteomes" id="UP000664521">
    <property type="component" value="Unassembled WGS sequence"/>
</dbReference>
<feature type="transmembrane region" description="Helical" evidence="6">
    <location>
        <begin position="387"/>
        <end position="410"/>
    </location>
</feature>
<gene>
    <name evidence="7" type="ORF">HETSPECPRED_005013</name>
</gene>
<sequence>MVKSYELRSMGESPDSDLTHADVFGVEQTSTASDRAALNRIGKNPILIRNFGFLSILGFSSTALICWESMAIVMDQGLKNGGPSGVLYGFILVWLGSLAIFSSLTELASMAPVSSGQYHWVSMMAPANSQRLCSYIEGWLTVAGWQGLCGGAAFLSAELLQALVEFTHPAYTPKPYQAMFLIWAIVLLAVFINTQGGTFLPRFEGLILILHLLGYFGILIPLIVLSNHQPTSTVFHNFVNGGGWPTQGISFMIGLNSAIFVFAGADGSLHMSEEIQNAAVIVPRSVVFSYFYNGLMGLCMLIALLYSYSDLAVLEDPPQKYSFIEIFYQVTHSEAGTAVMVSLLLIMQFCATISVQTSASRMLWSFSRDMGVPGWRTLRRLDRRTTLPVYCIALTATVTCLLSLICLGSSVALEDVLSISVAGLYASYLVALAFLLYRRCTGGIKHQTDGSNLANTGGAQLVWGPWHLPGAFGITVNAFACVYLITAWMFTFWPTELPATAENMNYSSLILGAVVLFSIVYYYVRGRREYKGPVVEEIQNRKVARGTA</sequence>
<feature type="transmembrane region" description="Helical" evidence="6">
    <location>
        <begin position="86"/>
        <end position="111"/>
    </location>
</feature>
<evidence type="ECO:0000256" key="1">
    <source>
        <dbReference type="ARBA" id="ARBA00004141"/>
    </source>
</evidence>
<dbReference type="GO" id="GO:0022857">
    <property type="term" value="F:transmembrane transporter activity"/>
    <property type="evidence" value="ECO:0007669"/>
    <property type="project" value="InterPro"/>
</dbReference>
<feature type="transmembrane region" description="Helical" evidence="6">
    <location>
        <begin position="175"/>
        <end position="193"/>
    </location>
</feature>
<dbReference type="EMBL" id="CAJPDS010000030">
    <property type="protein sequence ID" value="CAF9922235.1"/>
    <property type="molecule type" value="Genomic_DNA"/>
</dbReference>
<organism evidence="7 8">
    <name type="scientific">Heterodermia speciosa</name>
    <dbReference type="NCBI Taxonomy" id="116794"/>
    <lineage>
        <taxon>Eukaryota</taxon>
        <taxon>Fungi</taxon>
        <taxon>Dikarya</taxon>
        <taxon>Ascomycota</taxon>
        <taxon>Pezizomycotina</taxon>
        <taxon>Lecanoromycetes</taxon>
        <taxon>OSLEUM clade</taxon>
        <taxon>Lecanoromycetidae</taxon>
        <taxon>Caliciales</taxon>
        <taxon>Physciaceae</taxon>
        <taxon>Heterodermia</taxon>
    </lineage>
</organism>
<feature type="transmembrane region" description="Helical" evidence="6">
    <location>
        <begin position="416"/>
        <end position="437"/>
    </location>
</feature>
<evidence type="ECO:0000256" key="6">
    <source>
        <dbReference type="SAM" id="Phobius"/>
    </source>
</evidence>
<dbReference type="PANTHER" id="PTHR45649">
    <property type="entry name" value="AMINO-ACID PERMEASE BAT1"/>
    <property type="match status" value="1"/>
</dbReference>
<keyword evidence="8" id="KW-1185">Reference proteome</keyword>
<comment type="caution">
    <text evidence="7">The sequence shown here is derived from an EMBL/GenBank/DDBJ whole genome shotgun (WGS) entry which is preliminary data.</text>
</comment>
<dbReference type="Pfam" id="PF13520">
    <property type="entry name" value="AA_permease_2"/>
    <property type="match status" value="1"/>
</dbReference>
<dbReference type="PIRSF" id="PIRSF006060">
    <property type="entry name" value="AA_transporter"/>
    <property type="match status" value="1"/>
</dbReference>
<keyword evidence="4 6" id="KW-1133">Transmembrane helix</keyword>
<feature type="transmembrane region" description="Helical" evidence="6">
    <location>
        <begin position="505"/>
        <end position="524"/>
    </location>
</feature>
<evidence type="ECO:0008006" key="9">
    <source>
        <dbReference type="Google" id="ProtNLM"/>
    </source>
</evidence>
<accession>A0A8H3IP31</accession>
<dbReference type="AlphaFoldDB" id="A0A8H3IP31"/>
<evidence type="ECO:0000313" key="7">
    <source>
        <dbReference type="EMBL" id="CAF9922235.1"/>
    </source>
</evidence>
<comment type="subcellular location">
    <subcellularLocation>
        <location evidence="1">Membrane</location>
        <topology evidence="1">Multi-pass membrane protein</topology>
    </subcellularLocation>
</comment>
<evidence type="ECO:0000256" key="5">
    <source>
        <dbReference type="ARBA" id="ARBA00023136"/>
    </source>
</evidence>
<protein>
    <recommendedName>
        <fullName evidence="9">Amino acid transporter</fullName>
    </recommendedName>
</protein>